<dbReference type="AlphaFoldDB" id="X1VI08"/>
<organism evidence="2">
    <name type="scientific">marine sediment metagenome</name>
    <dbReference type="NCBI Taxonomy" id="412755"/>
    <lineage>
        <taxon>unclassified sequences</taxon>
        <taxon>metagenomes</taxon>
        <taxon>ecological metagenomes</taxon>
    </lineage>
</organism>
<sequence>EEHILDIILVVLLLFVMVIYIVLNNVKFPKSHPTLQRVVV</sequence>
<keyword evidence="1" id="KW-0472">Membrane</keyword>
<protein>
    <submittedName>
        <fullName evidence="2">Uncharacterized protein</fullName>
    </submittedName>
</protein>
<feature type="non-terminal residue" evidence="2">
    <location>
        <position position="1"/>
    </location>
</feature>
<keyword evidence="1" id="KW-1133">Transmembrane helix</keyword>
<feature type="transmembrane region" description="Helical" evidence="1">
    <location>
        <begin position="6"/>
        <end position="23"/>
    </location>
</feature>
<keyword evidence="1" id="KW-0812">Transmembrane</keyword>
<accession>X1VI08</accession>
<gene>
    <name evidence="2" type="ORF">S12H4_63432</name>
</gene>
<feature type="non-terminal residue" evidence="2">
    <location>
        <position position="40"/>
    </location>
</feature>
<evidence type="ECO:0000313" key="2">
    <source>
        <dbReference type="EMBL" id="GAJ18197.1"/>
    </source>
</evidence>
<comment type="caution">
    <text evidence="2">The sequence shown here is derived from an EMBL/GenBank/DDBJ whole genome shotgun (WGS) entry which is preliminary data.</text>
</comment>
<reference evidence="2" key="1">
    <citation type="journal article" date="2014" name="Front. Microbiol.">
        <title>High frequency of phylogenetically diverse reductive dehalogenase-homologous genes in deep subseafloor sedimentary metagenomes.</title>
        <authorList>
            <person name="Kawai M."/>
            <person name="Futagami T."/>
            <person name="Toyoda A."/>
            <person name="Takaki Y."/>
            <person name="Nishi S."/>
            <person name="Hori S."/>
            <person name="Arai W."/>
            <person name="Tsubouchi T."/>
            <person name="Morono Y."/>
            <person name="Uchiyama I."/>
            <person name="Ito T."/>
            <person name="Fujiyama A."/>
            <person name="Inagaki F."/>
            <person name="Takami H."/>
        </authorList>
    </citation>
    <scope>NUCLEOTIDE SEQUENCE</scope>
    <source>
        <strain evidence="2">Expedition CK06-06</strain>
    </source>
</reference>
<dbReference type="EMBL" id="BARW01043167">
    <property type="protein sequence ID" value="GAJ18197.1"/>
    <property type="molecule type" value="Genomic_DNA"/>
</dbReference>
<name>X1VI08_9ZZZZ</name>
<proteinExistence type="predicted"/>
<evidence type="ECO:0000256" key="1">
    <source>
        <dbReference type="SAM" id="Phobius"/>
    </source>
</evidence>